<dbReference type="PANTHER" id="PTHR13748:SF62">
    <property type="entry name" value="COBW DOMAIN-CONTAINING PROTEIN"/>
    <property type="match status" value="1"/>
</dbReference>
<comment type="similarity">
    <text evidence="4">Belongs to the SIMIBI class G3E GTPase family. ZNG1 subfamily.</text>
</comment>
<keyword evidence="11" id="KW-1185">Reference proteome</keyword>
<evidence type="ECO:0000259" key="8">
    <source>
        <dbReference type="Pfam" id="PF02492"/>
    </source>
</evidence>
<dbReference type="InterPro" id="IPR003495">
    <property type="entry name" value="CobW/HypB/UreG_nucleotide-bd"/>
</dbReference>
<dbReference type="Pfam" id="PF07683">
    <property type="entry name" value="CobW_C"/>
    <property type="match status" value="1"/>
</dbReference>
<evidence type="ECO:0000256" key="2">
    <source>
        <dbReference type="ARBA" id="ARBA00022801"/>
    </source>
</evidence>
<keyword evidence="1" id="KW-0547">Nucleotide-binding</keyword>
<organism evidence="10 11">
    <name type="scientific">Roseibium porphyridii</name>
    <dbReference type="NCBI Taxonomy" id="2866279"/>
    <lineage>
        <taxon>Bacteria</taxon>
        <taxon>Pseudomonadati</taxon>
        <taxon>Pseudomonadota</taxon>
        <taxon>Alphaproteobacteria</taxon>
        <taxon>Hyphomicrobiales</taxon>
        <taxon>Stappiaceae</taxon>
        <taxon>Roseibium</taxon>
    </lineage>
</organism>
<dbReference type="CDD" id="cd03112">
    <property type="entry name" value="CobW-like"/>
    <property type="match status" value="1"/>
</dbReference>
<dbReference type="Gene3D" id="3.40.50.300">
    <property type="entry name" value="P-loop containing nucleotide triphosphate hydrolases"/>
    <property type="match status" value="1"/>
</dbReference>
<evidence type="ECO:0000256" key="7">
    <source>
        <dbReference type="SAM" id="MobiDB-lite"/>
    </source>
</evidence>
<evidence type="ECO:0000259" key="9">
    <source>
        <dbReference type="Pfam" id="PF07683"/>
    </source>
</evidence>
<evidence type="ECO:0000256" key="1">
    <source>
        <dbReference type="ARBA" id="ARBA00022741"/>
    </source>
</evidence>
<reference evidence="10 11" key="1">
    <citation type="submission" date="2023-03" db="EMBL/GenBank/DDBJ databases">
        <title>Roseibium porphyridii sp. nov. and Roseibium rhodosorbium sp. nov. isolated from marine algae, Porphyridium cruentum and Rhodosorus marinus, respectively.</title>
        <authorList>
            <person name="Lee M.W."/>
            <person name="Choi B.J."/>
            <person name="Lee J.K."/>
            <person name="Choi D.G."/>
            <person name="Baek J.H."/>
            <person name="Bayburt H."/>
            <person name="Kim J.M."/>
            <person name="Han D.M."/>
            <person name="Kim K.H."/>
            <person name="Jeon C.O."/>
        </authorList>
    </citation>
    <scope>NUCLEOTIDE SEQUENCE [LARGE SCALE GENOMIC DNA]</scope>
    <source>
        <strain evidence="10 11">KMA01</strain>
    </source>
</reference>
<name>A0ABY8F0X9_9HYPH</name>
<evidence type="ECO:0000256" key="4">
    <source>
        <dbReference type="ARBA" id="ARBA00034320"/>
    </source>
</evidence>
<gene>
    <name evidence="10" type="primary">cobW</name>
    <name evidence="10" type="ORF">K1718_16000</name>
</gene>
<accession>A0ABY8F0X9</accession>
<dbReference type="NCBIfam" id="TIGR02475">
    <property type="entry name" value="CobW"/>
    <property type="match status" value="1"/>
</dbReference>
<dbReference type="InterPro" id="IPR036627">
    <property type="entry name" value="CobW-likC_sf"/>
</dbReference>
<dbReference type="Gene3D" id="3.30.1220.10">
    <property type="entry name" value="CobW-like, C-terminal domain"/>
    <property type="match status" value="1"/>
</dbReference>
<dbReference type="InterPro" id="IPR011629">
    <property type="entry name" value="CobW-like_C"/>
</dbReference>
<evidence type="ECO:0000256" key="3">
    <source>
        <dbReference type="ARBA" id="ARBA00023186"/>
    </source>
</evidence>
<proteinExistence type="inferred from homology"/>
<evidence type="ECO:0000256" key="6">
    <source>
        <dbReference type="ARBA" id="ARBA00049117"/>
    </source>
</evidence>
<dbReference type="SUPFAM" id="SSF52540">
    <property type="entry name" value="P-loop containing nucleoside triphosphate hydrolases"/>
    <property type="match status" value="1"/>
</dbReference>
<comment type="function">
    <text evidence="5">Zinc chaperone that directly transfers zinc cofactor to target proteins, thereby activating them. Zinc is transferred from the CXCC motif in the GTPase domain to the zinc binding site in target proteins in a process requiring GTP hydrolysis.</text>
</comment>
<dbReference type="InterPro" id="IPR051316">
    <property type="entry name" value="Zinc-reg_GTPase_activator"/>
</dbReference>
<dbReference type="InterPro" id="IPR027417">
    <property type="entry name" value="P-loop_NTPase"/>
</dbReference>
<dbReference type="Pfam" id="PF02492">
    <property type="entry name" value="cobW"/>
    <property type="match status" value="1"/>
</dbReference>
<evidence type="ECO:0000313" key="11">
    <source>
        <dbReference type="Proteomes" id="UP001209803"/>
    </source>
</evidence>
<feature type="domain" description="CobW C-terminal" evidence="9">
    <location>
        <begin position="292"/>
        <end position="356"/>
    </location>
</feature>
<evidence type="ECO:0000313" key="10">
    <source>
        <dbReference type="EMBL" id="WFE87662.1"/>
    </source>
</evidence>
<comment type="catalytic activity">
    <reaction evidence="6">
        <text>GTP + H2O = GDP + phosphate + H(+)</text>
        <dbReference type="Rhea" id="RHEA:19669"/>
        <dbReference type="ChEBI" id="CHEBI:15377"/>
        <dbReference type="ChEBI" id="CHEBI:15378"/>
        <dbReference type="ChEBI" id="CHEBI:37565"/>
        <dbReference type="ChEBI" id="CHEBI:43474"/>
        <dbReference type="ChEBI" id="CHEBI:58189"/>
    </reaction>
    <physiologicalReaction direction="left-to-right" evidence="6">
        <dbReference type="Rhea" id="RHEA:19670"/>
    </physiologicalReaction>
</comment>
<dbReference type="SUPFAM" id="SSF90002">
    <property type="entry name" value="Hypothetical protein YjiA, C-terminal domain"/>
    <property type="match status" value="1"/>
</dbReference>
<dbReference type="RefSeq" id="WP_265681585.1">
    <property type="nucleotide sequence ID" value="NZ_CP120863.1"/>
</dbReference>
<keyword evidence="3" id="KW-0143">Chaperone</keyword>
<dbReference type="InterPro" id="IPR012824">
    <property type="entry name" value="CobW"/>
</dbReference>
<feature type="region of interest" description="Disordered" evidence="7">
    <location>
        <begin position="236"/>
        <end position="271"/>
    </location>
</feature>
<dbReference type="PANTHER" id="PTHR13748">
    <property type="entry name" value="COBW-RELATED"/>
    <property type="match status" value="1"/>
</dbReference>
<feature type="domain" description="CobW/HypB/UreG nucleotide-binding" evidence="8">
    <location>
        <begin position="13"/>
        <end position="216"/>
    </location>
</feature>
<sequence>MTASFGTPGTKIPATIVTGFLGAGKTTLIRNLLQNAGGKRIALIVNEFGDMGFDGSLVNGCADPDCAAEEVVELTNGCICCTVADDFLPTMEMLLARETPPEHIVIETSGLALPQPLVRAFSWPSVKPKVTVDGVVTVLDAAALAEGRIALDEDALEAQRAADEALDHESPVEELFHDQLRCADLVVLNKADLVSETALDSVHGRIAKDVRSAVHIVSSEKGTLPIEVLLGRGSAAEDDMSGRHEHHHHHHDHDHEDEDHHHHDHHHHDDFESHVLPVSAFASLKQAEDKVLEAMSLKGVLRIKGAVEIDRKAAPAMVQAVGPRVETWFAAGAESSGRLVVIGLKGLDLDAVRSVLGGLKAAA</sequence>
<protein>
    <submittedName>
        <fullName evidence="10">Cobalamin biosynthesis protein CobW</fullName>
    </submittedName>
</protein>
<dbReference type="EMBL" id="CP120863">
    <property type="protein sequence ID" value="WFE87662.1"/>
    <property type="molecule type" value="Genomic_DNA"/>
</dbReference>
<keyword evidence="2" id="KW-0378">Hydrolase</keyword>
<evidence type="ECO:0000256" key="5">
    <source>
        <dbReference type="ARBA" id="ARBA00045658"/>
    </source>
</evidence>
<dbReference type="Proteomes" id="UP001209803">
    <property type="component" value="Chromosome"/>
</dbReference>